<dbReference type="InterPro" id="IPR003593">
    <property type="entry name" value="AAA+_ATPase"/>
</dbReference>
<dbReference type="HOGENOM" id="CLU_000604_1_2_11"/>
<dbReference type="EMBL" id="AMEM01000017">
    <property type="protein sequence ID" value="EKX90650.1"/>
    <property type="molecule type" value="Genomic_DNA"/>
</dbReference>
<evidence type="ECO:0000259" key="5">
    <source>
        <dbReference type="PROSITE" id="PS50893"/>
    </source>
</evidence>
<dbReference type="PROSITE" id="PS00211">
    <property type="entry name" value="ABC_TRANSPORTER_1"/>
    <property type="match status" value="1"/>
</dbReference>
<dbReference type="PROSITE" id="PS50893">
    <property type="entry name" value="ABC_TRANSPORTER_2"/>
    <property type="match status" value="1"/>
</dbReference>
<keyword evidence="4 6" id="KW-0067">ATP-binding</keyword>
<dbReference type="SUPFAM" id="SSF52540">
    <property type="entry name" value="P-loop containing nucleoside triphosphate hydrolases"/>
    <property type="match status" value="1"/>
</dbReference>
<dbReference type="InterPro" id="IPR027417">
    <property type="entry name" value="P-loop_NTPase"/>
</dbReference>
<dbReference type="PANTHER" id="PTHR43335:SF11">
    <property type="entry name" value="ABC TRANSPORTER RELATED"/>
    <property type="match status" value="1"/>
</dbReference>
<dbReference type="PATRIC" id="fig|1035195.3.peg.1026"/>
<organism evidence="6 7">
    <name type="scientific">Corynebacterium durum F0235</name>
    <dbReference type="NCBI Taxonomy" id="1035195"/>
    <lineage>
        <taxon>Bacteria</taxon>
        <taxon>Bacillati</taxon>
        <taxon>Actinomycetota</taxon>
        <taxon>Actinomycetes</taxon>
        <taxon>Mycobacteriales</taxon>
        <taxon>Corynebacteriaceae</taxon>
        <taxon>Corynebacterium</taxon>
    </lineage>
</organism>
<reference evidence="6 7" key="1">
    <citation type="submission" date="2012-05" db="EMBL/GenBank/DDBJ databases">
        <authorList>
            <person name="Weinstock G."/>
            <person name="Sodergren E."/>
            <person name="Lobos E.A."/>
            <person name="Fulton L."/>
            <person name="Fulton R."/>
            <person name="Courtney L."/>
            <person name="Fronick C."/>
            <person name="O'Laughlin M."/>
            <person name="Godfrey J."/>
            <person name="Wilson R.M."/>
            <person name="Miner T."/>
            <person name="Farmer C."/>
            <person name="Delehaunty K."/>
            <person name="Cordes M."/>
            <person name="Minx P."/>
            <person name="Tomlinson C."/>
            <person name="Chen J."/>
            <person name="Wollam A."/>
            <person name="Pepin K.H."/>
            <person name="Bhonagiri V."/>
            <person name="Zhang X."/>
            <person name="Suruliraj S."/>
            <person name="Warren W."/>
            <person name="Mitreva M."/>
            <person name="Mardis E.R."/>
            <person name="Wilson R.K."/>
        </authorList>
    </citation>
    <scope>NUCLEOTIDE SEQUENCE [LARGE SCALE GENOMIC DNA]</scope>
    <source>
        <strain evidence="6 7">F0235</strain>
    </source>
</reference>
<feature type="domain" description="ABC transporter" evidence="5">
    <location>
        <begin position="5"/>
        <end position="214"/>
    </location>
</feature>
<name>L1MHV9_9CORY</name>
<accession>L1MHV9</accession>
<dbReference type="Pfam" id="PF00005">
    <property type="entry name" value="ABC_tran"/>
    <property type="match status" value="1"/>
</dbReference>
<dbReference type="SMART" id="SM00382">
    <property type="entry name" value="AAA"/>
    <property type="match status" value="1"/>
</dbReference>
<evidence type="ECO:0000256" key="4">
    <source>
        <dbReference type="ARBA" id="ARBA00022840"/>
    </source>
</evidence>
<dbReference type="Gene3D" id="3.40.50.300">
    <property type="entry name" value="P-loop containing nucleotide triphosphate hydrolases"/>
    <property type="match status" value="1"/>
</dbReference>
<dbReference type="RefSeq" id="WP_006063383.1">
    <property type="nucleotide sequence ID" value="NZ_KB290831.1"/>
</dbReference>
<evidence type="ECO:0000313" key="6">
    <source>
        <dbReference type="EMBL" id="EKX90650.1"/>
    </source>
</evidence>
<keyword evidence="3" id="KW-0547">Nucleotide-binding</keyword>
<dbReference type="GO" id="GO:0016887">
    <property type="term" value="F:ATP hydrolysis activity"/>
    <property type="evidence" value="ECO:0007669"/>
    <property type="project" value="InterPro"/>
</dbReference>
<protein>
    <submittedName>
        <fullName evidence="6">Bacitracin ABC transporter, ATP-binding protein BcrA family protein</fullName>
    </submittedName>
</protein>
<evidence type="ECO:0000256" key="2">
    <source>
        <dbReference type="ARBA" id="ARBA00022448"/>
    </source>
</evidence>
<evidence type="ECO:0000256" key="3">
    <source>
        <dbReference type="ARBA" id="ARBA00022741"/>
    </source>
</evidence>
<proteinExistence type="inferred from homology"/>
<dbReference type="PANTHER" id="PTHR43335">
    <property type="entry name" value="ABC TRANSPORTER, ATP-BINDING PROTEIN"/>
    <property type="match status" value="1"/>
</dbReference>
<dbReference type="InterPro" id="IPR017871">
    <property type="entry name" value="ABC_transporter-like_CS"/>
</dbReference>
<comment type="similarity">
    <text evidence="1">Belongs to the ABC transporter superfamily.</text>
</comment>
<keyword evidence="2" id="KW-0813">Transport</keyword>
<dbReference type="eggNOG" id="COG1131">
    <property type="taxonomic scope" value="Bacteria"/>
</dbReference>
<keyword evidence="7" id="KW-1185">Reference proteome</keyword>
<dbReference type="STRING" id="1035195.HMPREF9997_01146"/>
<evidence type="ECO:0000313" key="7">
    <source>
        <dbReference type="Proteomes" id="UP000010445"/>
    </source>
</evidence>
<dbReference type="InterPro" id="IPR003439">
    <property type="entry name" value="ABC_transporter-like_ATP-bd"/>
</dbReference>
<gene>
    <name evidence="6" type="ORF">HMPREF9997_01146</name>
</gene>
<dbReference type="GO" id="GO:0005524">
    <property type="term" value="F:ATP binding"/>
    <property type="evidence" value="ECO:0007669"/>
    <property type="project" value="UniProtKB-KW"/>
</dbReference>
<evidence type="ECO:0000256" key="1">
    <source>
        <dbReference type="ARBA" id="ARBA00005417"/>
    </source>
</evidence>
<sequence length="215" mass="22655">MTTVLNAQDISVSYGRKAVLHGANLVASQGDIVALLGPNGAGKTTLIKAILGLVASRGGIDITGNIGILLDDGGLLPGLTGRQHLHAVALFHGKTGADEALQLVDMAYAADQKISTYSLGMKRRIALAAALIAQPTLLLLDEPANGLDPEGIRWLNHFLRDYAAQGNAVVLCTHHLAEAEAISTATTMIRAGRTVYQGPTTDDLEHHYFTMMGKP</sequence>
<dbReference type="AlphaFoldDB" id="L1MHV9"/>
<dbReference type="OrthoDB" id="6198786at2"/>
<comment type="caution">
    <text evidence="6">The sequence shown here is derived from an EMBL/GenBank/DDBJ whole genome shotgun (WGS) entry which is preliminary data.</text>
</comment>
<dbReference type="Proteomes" id="UP000010445">
    <property type="component" value="Unassembled WGS sequence"/>
</dbReference>